<sequence>MSYKPKKYRIIDQPVIGSAAGQEQQKGDIVYEYIGYDYGLARDDSIATGTIHTSVTIESDGSGPFFTVPVHNLEEIHD</sequence>
<dbReference type="Proteomes" id="UP000241488">
    <property type="component" value="Segment"/>
</dbReference>
<reference evidence="2" key="1">
    <citation type="submission" date="2018-02" db="EMBL/GenBank/DDBJ databases">
        <title>Complete genome of Klebsiella pneumoniae Podoviridae bacteriophage KP8.</title>
        <authorList>
            <person name="Bokovaya O."/>
            <person name="Tikunov A."/>
            <person name="Morozova V."/>
        </authorList>
    </citation>
    <scope>NUCLEOTIDE SEQUENCE [LARGE SCALE GENOMIC DNA]</scope>
</reference>
<evidence type="ECO:0000313" key="1">
    <source>
        <dbReference type="EMBL" id="AVJ48952.1"/>
    </source>
</evidence>
<dbReference type="RefSeq" id="YP_009837482.1">
    <property type="nucleotide sequence ID" value="NC_048700.1"/>
</dbReference>
<dbReference type="KEGG" id="vg:55607672"/>
<evidence type="ECO:0000313" key="2">
    <source>
        <dbReference type="Proteomes" id="UP000241488"/>
    </source>
</evidence>
<name>A0A2P1CCH7_9CAUD</name>
<proteinExistence type="predicted"/>
<organism evidence="1 2">
    <name type="scientific">Klebsiella phage KP8</name>
    <dbReference type="NCBI Taxonomy" id="2099850"/>
    <lineage>
        <taxon>Viruses</taxon>
        <taxon>Duplodnaviria</taxon>
        <taxon>Heunggongvirae</taxon>
        <taxon>Uroviricota</taxon>
        <taxon>Caudoviricetes</taxon>
        <taxon>Schitoviridae</taxon>
        <taxon>Enquatrovirinae</taxon>
        <taxon>Kaypoctavirus</taxon>
        <taxon>Kaypoctavirus KP8</taxon>
    </lineage>
</organism>
<keyword evidence="2" id="KW-1185">Reference proteome</keyword>
<dbReference type="EMBL" id="MG922974">
    <property type="protein sequence ID" value="AVJ48952.1"/>
    <property type="molecule type" value="Genomic_DNA"/>
</dbReference>
<accession>A0A2P1CCH7</accession>
<protein>
    <submittedName>
        <fullName evidence="1">Uncharacterized protein</fullName>
    </submittedName>
</protein>
<dbReference type="GeneID" id="55607672"/>